<organism evidence="1 2">
    <name type="scientific">Eretmocerus hayati</name>
    <dbReference type="NCBI Taxonomy" id="131215"/>
    <lineage>
        <taxon>Eukaryota</taxon>
        <taxon>Metazoa</taxon>
        <taxon>Ecdysozoa</taxon>
        <taxon>Arthropoda</taxon>
        <taxon>Hexapoda</taxon>
        <taxon>Insecta</taxon>
        <taxon>Pterygota</taxon>
        <taxon>Neoptera</taxon>
        <taxon>Endopterygota</taxon>
        <taxon>Hymenoptera</taxon>
        <taxon>Apocrita</taxon>
        <taxon>Proctotrupomorpha</taxon>
        <taxon>Chalcidoidea</taxon>
        <taxon>Aphelinidae</taxon>
        <taxon>Aphelininae</taxon>
        <taxon>Eretmocerus</taxon>
    </lineage>
</organism>
<sequence>MEWTNNPLKNKSIGPASEERQLKAECIVQLFAGVGMEQMFPPHPDKGYSLDLLFCSAGLLRILEGQDLLVPFCDSHHEAFLGEIVVPELCSHLNENSVQFDFRLADLTEICNILDEVDWNGVMGHESVSECVSALNVTLINVIKENVPVKKRNFILSGGRVAPYQIT</sequence>
<accession>A0ACC2PY82</accession>
<dbReference type="Proteomes" id="UP001239111">
    <property type="component" value="Chromosome 1"/>
</dbReference>
<keyword evidence="2" id="KW-1185">Reference proteome</keyword>
<evidence type="ECO:0000313" key="1">
    <source>
        <dbReference type="EMBL" id="KAJ8686760.1"/>
    </source>
</evidence>
<dbReference type="EMBL" id="CM056741">
    <property type="protein sequence ID" value="KAJ8686760.1"/>
    <property type="molecule type" value="Genomic_DNA"/>
</dbReference>
<proteinExistence type="predicted"/>
<comment type="caution">
    <text evidence="1">The sequence shown here is derived from an EMBL/GenBank/DDBJ whole genome shotgun (WGS) entry which is preliminary data.</text>
</comment>
<name>A0ACC2PY82_9HYME</name>
<gene>
    <name evidence="1" type="ORF">QAD02_022554</name>
</gene>
<protein>
    <submittedName>
        <fullName evidence="1">Uncharacterized protein</fullName>
    </submittedName>
</protein>
<evidence type="ECO:0000313" key="2">
    <source>
        <dbReference type="Proteomes" id="UP001239111"/>
    </source>
</evidence>
<reference evidence="1" key="1">
    <citation type="submission" date="2023-04" db="EMBL/GenBank/DDBJ databases">
        <title>A chromosome-level genome assembly of the parasitoid wasp Eretmocerus hayati.</title>
        <authorList>
            <person name="Zhong Y."/>
            <person name="Liu S."/>
            <person name="Liu Y."/>
        </authorList>
    </citation>
    <scope>NUCLEOTIDE SEQUENCE</scope>
    <source>
        <strain evidence="1">ZJU_SS_LIU_2023</strain>
    </source>
</reference>